<keyword evidence="1" id="KW-0808">Transferase</keyword>
<evidence type="ECO:0000313" key="1">
    <source>
        <dbReference type="EMBL" id="WTU76901.1"/>
    </source>
</evidence>
<reference evidence="1" key="1">
    <citation type="submission" date="2022-10" db="EMBL/GenBank/DDBJ databases">
        <title>The complete genomes of actinobacterial strains from the NBC collection.</title>
        <authorList>
            <person name="Joergensen T.S."/>
            <person name="Alvarez Arevalo M."/>
            <person name="Sterndorff E.B."/>
            <person name="Faurdal D."/>
            <person name="Vuksanovic O."/>
            <person name="Mourched A.-S."/>
            <person name="Charusanti P."/>
            <person name="Shaw S."/>
            <person name="Blin K."/>
            <person name="Weber T."/>
        </authorList>
    </citation>
    <scope>NUCLEOTIDE SEQUENCE</scope>
    <source>
        <strain evidence="1">NBC_00049</strain>
    </source>
</reference>
<gene>
    <name evidence="1" type="ORF">OG327_28215</name>
</gene>
<dbReference type="CDD" id="cd02440">
    <property type="entry name" value="AdoMet_MTases"/>
    <property type="match status" value="1"/>
</dbReference>
<keyword evidence="1" id="KW-0489">Methyltransferase</keyword>
<dbReference type="Pfam" id="PF13489">
    <property type="entry name" value="Methyltransf_23"/>
    <property type="match status" value="1"/>
</dbReference>
<dbReference type="InterPro" id="IPR029063">
    <property type="entry name" value="SAM-dependent_MTases_sf"/>
</dbReference>
<dbReference type="SUPFAM" id="SSF53335">
    <property type="entry name" value="S-adenosyl-L-methionine-dependent methyltransferases"/>
    <property type="match status" value="1"/>
</dbReference>
<proteinExistence type="predicted"/>
<dbReference type="GO" id="GO:0008168">
    <property type="term" value="F:methyltransferase activity"/>
    <property type="evidence" value="ECO:0007669"/>
    <property type="project" value="UniProtKB-KW"/>
</dbReference>
<name>A0AAU2JW53_9ACTN</name>
<organism evidence="1">
    <name type="scientific">Streptomyces sp. NBC_00049</name>
    <dbReference type="NCBI Taxonomy" id="2903617"/>
    <lineage>
        <taxon>Bacteria</taxon>
        <taxon>Bacillati</taxon>
        <taxon>Actinomycetota</taxon>
        <taxon>Actinomycetes</taxon>
        <taxon>Kitasatosporales</taxon>
        <taxon>Streptomycetaceae</taxon>
        <taxon>Streptomyces</taxon>
    </lineage>
</organism>
<dbReference type="AlphaFoldDB" id="A0AAU2JW53"/>
<dbReference type="EMBL" id="CP108264">
    <property type="protein sequence ID" value="WTU76901.1"/>
    <property type="molecule type" value="Genomic_DNA"/>
</dbReference>
<dbReference type="GO" id="GO:0032259">
    <property type="term" value="P:methylation"/>
    <property type="evidence" value="ECO:0007669"/>
    <property type="project" value="UniProtKB-KW"/>
</dbReference>
<dbReference type="Gene3D" id="3.40.50.150">
    <property type="entry name" value="Vaccinia Virus protein VP39"/>
    <property type="match status" value="1"/>
</dbReference>
<sequence length="219" mass="23385">MTAQETEDWNSGAYAAAIHARRGDLSLRDADGWCFPLDVGRWCARADAADRAVLRRCRGRVLDIGCGAGRMVEALSRRGYAALGIDVCPSAVRTTAGRGGVALRRSVFDPLPDEGGWGTALLIDGNIGIGGDPQRLLRRIRGLVRGRGLLLVEAAPGDVDERRLVRIHQGQRAVSASFAWAAVGAAALERHALASGWQAVERWSAAEGRYFVALRAAAS</sequence>
<protein>
    <submittedName>
        <fullName evidence="1">Methyltransferase domain-containing protein</fullName>
    </submittedName>
</protein>
<accession>A0AAU2JW53</accession>